<feature type="transmembrane region" description="Helical" evidence="6">
    <location>
        <begin position="219"/>
        <end position="236"/>
    </location>
</feature>
<dbReference type="AlphaFoldDB" id="A0A151Y4A9"/>
<organism evidence="7 8">
    <name type="scientific">Acinetobacter pragensis</name>
    <dbReference type="NCBI Taxonomy" id="1806892"/>
    <lineage>
        <taxon>Bacteria</taxon>
        <taxon>Pseudomonadati</taxon>
        <taxon>Pseudomonadota</taxon>
        <taxon>Gammaproteobacteria</taxon>
        <taxon>Moraxellales</taxon>
        <taxon>Moraxellaceae</taxon>
        <taxon>Acinetobacter</taxon>
    </lineage>
</organism>
<evidence type="ECO:0000256" key="5">
    <source>
        <dbReference type="ARBA" id="ARBA00023136"/>
    </source>
</evidence>
<keyword evidence="3 6" id="KW-0812">Transmembrane</keyword>
<feature type="transmembrane region" description="Helical" evidence="6">
    <location>
        <begin position="37"/>
        <end position="55"/>
    </location>
</feature>
<keyword evidence="8" id="KW-1185">Reference proteome</keyword>
<reference evidence="7 8" key="1">
    <citation type="submission" date="2016-03" db="EMBL/GenBank/DDBJ databases">
        <title>Acinetobacter genomospecies 28 strain ANC 4149.</title>
        <authorList>
            <person name="Radolfova-Krizova L."/>
            <person name="Nemec A."/>
        </authorList>
    </citation>
    <scope>NUCLEOTIDE SEQUENCE [LARGE SCALE GENOMIC DNA]</scope>
    <source>
        <strain evidence="7 8">ANC 4149</strain>
    </source>
</reference>
<evidence type="ECO:0000256" key="4">
    <source>
        <dbReference type="ARBA" id="ARBA00022989"/>
    </source>
</evidence>
<evidence type="ECO:0000256" key="1">
    <source>
        <dbReference type="ARBA" id="ARBA00004429"/>
    </source>
</evidence>
<dbReference type="CDD" id="cd06580">
    <property type="entry name" value="TM_PBP1_transp_TpRbsC_like"/>
    <property type="match status" value="1"/>
</dbReference>
<dbReference type="STRING" id="1806892.AZH43_08515"/>
<evidence type="ECO:0000256" key="6">
    <source>
        <dbReference type="SAM" id="Phobius"/>
    </source>
</evidence>
<dbReference type="Proteomes" id="UP000076276">
    <property type="component" value="Unassembled WGS sequence"/>
</dbReference>
<keyword evidence="5 6" id="KW-0472">Membrane</keyword>
<feature type="transmembrane region" description="Helical" evidence="6">
    <location>
        <begin position="181"/>
        <end position="207"/>
    </location>
</feature>
<feature type="transmembrane region" description="Helical" evidence="6">
    <location>
        <begin position="61"/>
        <end position="82"/>
    </location>
</feature>
<dbReference type="GO" id="GO:0005886">
    <property type="term" value="C:plasma membrane"/>
    <property type="evidence" value="ECO:0007669"/>
    <property type="project" value="UniProtKB-SubCell"/>
</dbReference>
<proteinExistence type="predicted"/>
<evidence type="ECO:0000256" key="2">
    <source>
        <dbReference type="ARBA" id="ARBA00022475"/>
    </source>
</evidence>
<feature type="transmembrane region" description="Helical" evidence="6">
    <location>
        <begin position="94"/>
        <end position="113"/>
    </location>
</feature>
<feature type="transmembrane region" description="Helical" evidence="6">
    <location>
        <begin position="269"/>
        <end position="286"/>
    </location>
</feature>
<keyword evidence="2" id="KW-1003">Cell membrane</keyword>
<dbReference type="OrthoDB" id="9792579at2"/>
<comment type="subcellular location">
    <subcellularLocation>
        <location evidence="1">Cell inner membrane</location>
        <topology evidence="1">Multi-pass membrane protein</topology>
    </subcellularLocation>
</comment>
<dbReference type="RefSeq" id="WP_067667338.1">
    <property type="nucleotide sequence ID" value="NZ_CBCSIK010000002.1"/>
</dbReference>
<comment type="caution">
    <text evidence="7">The sequence shown here is derived from an EMBL/GenBank/DDBJ whole genome shotgun (WGS) entry which is preliminary data.</text>
</comment>
<evidence type="ECO:0000313" key="7">
    <source>
        <dbReference type="EMBL" id="KYQ72882.1"/>
    </source>
</evidence>
<keyword evidence="4 6" id="KW-1133">Transmembrane helix</keyword>
<dbReference type="EMBL" id="LUAW01000013">
    <property type="protein sequence ID" value="KYQ72882.1"/>
    <property type="molecule type" value="Genomic_DNA"/>
</dbReference>
<name>A0A151Y4A9_9GAMM</name>
<feature type="transmembrane region" description="Helical" evidence="6">
    <location>
        <begin position="6"/>
        <end position="25"/>
    </location>
</feature>
<dbReference type="Pfam" id="PF02653">
    <property type="entry name" value="BPD_transp_2"/>
    <property type="match status" value="1"/>
</dbReference>
<dbReference type="PANTHER" id="PTHR43370:SF2">
    <property type="entry name" value="ABC TRANSPORTER PERMEASE PROTEIN"/>
    <property type="match status" value="1"/>
</dbReference>
<feature type="transmembrane region" description="Helical" evidence="6">
    <location>
        <begin position="143"/>
        <end position="160"/>
    </location>
</feature>
<dbReference type="PANTHER" id="PTHR43370">
    <property type="entry name" value="SUGAR ABC TRANSPORTER INTEGRAL MEMBRANE PROTEIN-RELATED"/>
    <property type="match status" value="1"/>
</dbReference>
<evidence type="ECO:0000256" key="3">
    <source>
        <dbReference type="ARBA" id="ARBA00022692"/>
    </source>
</evidence>
<accession>A0A151Y4A9</accession>
<evidence type="ECO:0000313" key="8">
    <source>
        <dbReference type="Proteomes" id="UP000076276"/>
    </source>
</evidence>
<protein>
    <submittedName>
        <fullName evidence="7">ABC transporter permease</fullName>
    </submittedName>
</protein>
<feature type="transmembrane region" description="Helical" evidence="6">
    <location>
        <begin position="243"/>
        <end position="263"/>
    </location>
</feature>
<dbReference type="InterPro" id="IPR001851">
    <property type="entry name" value="ABC_transp_permease"/>
</dbReference>
<sequence>MALELTAILAGTVAAATPLIFAGLGELVTQRTGVINLGVEGMMLVGAIAGFAFAAQYDASVLSALLIGGLAGMLMALIFAFFTLSLSTNQSACGLALTIFGLGISAFLGQNYVSMALPGLANFNIPLLSDLPVIGPVLFQQNYVVYLSIVAFFAVWFVLAKTRLGLLLKAVGESPESAHAMGYHVLAIRYGAVLFGGMMAGIGGAFLSTVYTPMWIENMVAGRGWIAIALVVFAVWKPARLMLGAYLFGGVTILQFHAQALGINVPNELLAALPYVATIVVLVIISRDKTLLKMNLPASLGKIFVP</sequence>
<dbReference type="GO" id="GO:0022857">
    <property type="term" value="F:transmembrane transporter activity"/>
    <property type="evidence" value="ECO:0007669"/>
    <property type="project" value="InterPro"/>
</dbReference>
<gene>
    <name evidence="7" type="ORF">AZH43_08515</name>
</gene>